<organism evidence="4 5">
    <name type="scientific">Mycolicibacterium alvei</name>
    <dbReference type="NCBI Taxonomy" id="67081"/>
    <lineage>
        <taxon>Bacteria</taxon>
        <taxon>Bacillati</taxon>
        <taxon>Actinomycetota</taxon>
        <taxon>Actinomycetes</taxon>
        <taxon>Mycobacteriales</taxon>
        <taxon>Mycobacteriaceae</taxon>
        <taxon>Mycolicibacterium</taxon>
    </lineage>
</organism>
<dbReference type="InterPro" id="IPR051687">
    <property type="entry name" value="Peroxisomal_Beta-Oxidation"/>
</dbReference>
<gene>
    <name evidence="4" type="ORF">MALV_52780</name>
</gene>
<dbReference type="PRINTS" id="PR00081">
    <property type="entry name" value="GDHRDH"/>
</dbReference>
<dbReference type="PANTHER" id="PTHR45024">
    <property type="entry name" value="DEHYDROGENASES, SHORT CHAIN"/>
    <property type="match status" value="1"/>
</dbReference>
<dbReference type="SUPFAM" id="SSF51735">
    <property type="entry name" value="NAD(P)-binding Rossmann-fold domains"/>
    <property type="match status" value="1"/>
</dbReference>
<dbReference type="KEGG" id="malv:MALV_52780"/>
<keyword evidence="5" id="KW-1185">Reference proteome</keyword>
<evidence type="ECO:0000256" key="1">
    <source>
        <dbReference type="ARBA" id="ARBA00006484"/>
    </source>
</evidence>
<dbReference type="PANTHER" id="PTHR45024:SF2">
    <property type="entry name" value="SCP2 DOMAIN-CONTAINING PROTEIN"/>
    <property type="match status" value="1"/>
</dbReference>
<sequence>MVANQSGCASKGKVMSELRFDNRVAIVTGAGRGIGRGHALLLAQKGARVVVADFGVDPDGLGTSSVPADEVVQEIRDLGGEAVACCASVADEREATSIIEMAIDTFGRLDIVVNNAGIHDPANFDELSIDQFRAMLDVHFYGALYAIRAAWPHFRSAGYGRIVNTVSEAMLGGVPGLTSYASAKGAVYGLTRNLATEGLADGIRVNAVAPRAYTRLSVDHCDNLSNLYGLSPEKIEQLNASMRPELCAPAVAYLAHEACRLNGEVLQVGMGGVARLAFVAAKGLRQSSLTAESIAENIGTVLDVDGAQVPSTEDIFSRLGPK</sequence>
<evidence type="ECO:0000256" key="3">
    <source>
        <dbReference type="RuleBase" id="RU000363"/>
    </source>
</evidence>
<dbReference type="InterPro" id="IPR002347">
    <property type="entry name" value="SDR_fam"/>
</dbReference>
<dbReference type="Pfam" id="PF00106">
    <property type="entry name" value="adh_short"/>
    <property type="match status" value="1"/>
</dbReference>
<evidence type="ECO:0000313" key="5">
    <source>
        <dbReference type="Proteomes" id="UP000466906"/>
    </source>
</evidence>
<dbReference type="EMBL" id="AP022565">
    <property type="protein sequence ID" value="BBX30153.1"/>
    <property type="molecule type" value="Genomic_DNA"/>
</dbReference>
<dbReference type="FunFam" id="3.40.50.720:FF:000084">
    <property type="entry name" value="Short-chain dehydrogenase reductase"/>
    <property type="match status" value="1"/>
</dbReference>
<keyword evidence="2" id="KW-0560">Oxidoreductase</keyword>
<dbReference type="InterPro" id="IPR036291">
    <property type="entry name" value="NAD(P)-bd_dom_sf"/>
</dbReference>
<dbReference type="RefSeq" id="WP_163669061.1">
    <property type="nucleotide sequence ID" value="NZ_AP022565.1"/>
</dbReference>
<evidence type="ECO:0000313" key="4">
    <source>
        <dbReference type="EMBL" id="BBX30153.1"/>
    </source>
</evidence>
<dbReference type="InterPro" id="IPR020904">
    <property type="entry name" value="Sc_DH/Rdtase_CS"/>
</dbReference>
<name>A0A6N4V1Y9_9MYCO</name>
<evidence type="ECO:0000256" key="2">
    <source>
        <dbReference type="ARBA" id="ARBA00023002"/>
    </source>
</evidence>
<dbReference type="AlphaFoldDB" id="A0A6N4V1Y9"/>
<proteinExistence type="inferred from homology"/>
<comment type="similarity">
    <text evidence="1 3">Belongs to the short-chain dehydrogenases/reductases (SDR) family.</text>
</comment>
<dbReference type="Proteomes" id="UP000466906">
    <property type="component" value="Chromosome"/>
</dbReference>
<dbReference type="PROSITE" id="PS00061">
    <property type="entry name" value="ADH_SHORT"/>
    <property type="match status" value="1"/>
</dbReference>
<protein>
    <submittedName>
        <fullName evidence="4">Short-chain dehydrogenase</fullName>
    </submittedName>
</protein>
<dbReference type="PRINTS" id="PR00080">
    <property type="entry name" value="SDRFAMILY"/>
</dbReference>
<accession>A0A6N4V1Y9</accession>
<reference evidence="4 5" key="1">
    <citation type="journal article" date="2019" name="Emerg. Microbes Infect.">
        <title>Comprehensive subspecies identification of 175 nontuberculous mycobacteria species based on 7547 genomic profiles.</title>
        <authorList>
            <person name="Matsumoto Y."/>
            <person name="Kinjo T."/>
            <person name="Motooka D."/>
            <person name="Nabeya D."/>
            <person name="Jung N."/>
            <person name="Uechi K."/>
            <person name="Horii T."/>
            <person name="Iida T."/>
            <person name="Fujita J."/>
            <person name="Nakamura S."/>
        </authorList>
    </citation>
    <scope>NUCLEOTIDE SEQUENCE [LARGE SCALE GENOMIC DNA]</scope>
    <source>
        <strain evidence="4 5">JCM 12272</strain>
    </source>
</reference>
<dbReference type="Gene3D" id="3.40.50.720">
    <property type="entry name" value="NAD(P)-binding Rossmann-like Domain"/>
    <property type="match status" value="1"/>
</dbReference>
<dbReference type="GO" id="GO:0016491">
    <property type="term" value="F:oxidoreductase activity"/>
    <property type="evidence" value="ECO:0007669"/>
    <property type="project" value="UniProtKB-KW"/>
</dbReference>